<feature type="domain" description="HD/PDEase" evidence="1">
    <location>
        <begin position="22"/>
        <end position="153"/>
    </location>
</feature>
<proteinExistence type="predicted"/>
<evidence type="ECO:0000313" key="2">
    <source>
        <dbReference type="EMBL" id="RGT58069.1"/>
    </source>
</evidence>
<dbReference type="SMART" id="SM00471">
    <property type="entry name" value="HDc"/>
    <property type="match status" value="1"/>
</dbReference>
<dbReference type="Gene3D" id="1.10.3210.10">
    <property type="entry name" value="Hypothetical protein af1432"/>
    <property type="match status" value="1"/>
</dbReference>
<protein>
    <submittedName>
        <fullName evidence="2">HD domain-containing protein</fullName>
    </submittedName>
</protein>
<organism evidence="2 3">
    <name type="scientific">Solobacterium moorei</name>
    <dbReference type="NCBI Taxonomy" id="102148"/>
    <lineage>
        <taxon>Bacteria</taxon>
        <taxon>Bacillati</taxon>
        <taxon>Bacillota</taxon>
        <taxon>Erysipelotrichia</taxon>
        <taxon>Erysipelotrichales</taxon>
        <taxon>Erysipelotrichaceae</taxon>
        <taxon>Solobacterium</taxon>
    </lineage>
</organism>
<dbReference type="Pfam" id="PF01966">
    <property type="entry name" value="HD"/>
    <property type="match status" value="1"/>
</dbReference>
<dbReference type="CDD" id="cd00077">
    <property type="entry name" value="HDc"/>
    <property type="match status" value="1"/>
</dbReference>
<gene>
    <name evidence="2" type="ORF">DWX20_03215</name>
</gene>
<dbReference type="AlphaFoldDB" id="A0A412PIT8"/>
<accession>A0A412PIT8</accession>
<dbReference type="SUPFAM" id="SSF109604">
    <property type="entry name" value="HD-domain/PDEase-like"/>
    <property type="match status" value="1"/>
</dbReference>
<dbReference type="InterPro" id="IPR006674">
    <property type="entry name" value="HD_domain"/>
</dbReference>
<name>A0A412PIT8_9FIRM</name>
<dbReference type="EMBL" id="QRWX01000001">
    <property type="protein sequence ID" value="RGT58069.1"/>
    <property type="molecule type" value="Genomic_DNA"/>
</dbReference>
<sequence length="197" mass="22112">MENKKILPAIAQELLSQAATMNPGPWIAHSKNVANAAKLIAQNTANIDSNYAYSLGLIHDIGRRYGFSHLKHTIDGYYYLKGLGFNEESGICLSHSFPIKIIDSYSGSNDCSENECLAIQNYLNNSEYTDYDKLIQLCDALASKDGLVIIEKRLIDVAIRNGINKYSISKWKSFLDLKTYFDVKCGKDIYKILNITI</sequence>
<dbReference type="Proteomes" id="UP000284731">
    <property type="component" value="Unassembled WGS sequence"/>
</dbReference>
<comment type="caution">
    <text evidence="2">The sequence shown here is derived from an EMBL/GenBank/DDBJ whole genome shotgun (WGS) entry which is preliminary data.</text>
</comment>
<reference evidence="2 3" key="1">
    <citation type="submission" date="2018-08" db="EMBL/GenBank/DDBJ databases">
        <title>A genome reference for cultivated species of the human gut microbiota.</title>
        <authorList>
            <person name="Zou Y."/>
            <person name="Xue W."/>
            <person name="Luo G."/>
        </authorList>
    </citation>
    <scope>NUCLEOTIDE SEQUENCE [LARGE SCALE GENOMIC DNA]</scope>
    <source>
        <strain evidence="2 3">AF18-46</strain>
    </source>
</reference>
<evidence type="ECO:0000259" key="1">
    <source>
        <dbReference type="SMART" id="SM00471"/>
    </source>
</evidence>
<dbReference type="InterPro" id="IPR003607">
    <property type="entry name" value="HD/PDEase_dom"/>
</dbReference>
<evidence type="ECO:0000313" key="3">
    <source>
        <dbReference type="Proteomes" id="UP000284731"/>
    </source>
</evidence>
<dbReference type="RefSeq" id="WP_006526300.1">
    <property type="nucleotide sequence ID" value="NZ_CABJCF010000001.1"/>
</dbReference>